<accession>A0AAQ1SRA6</accession>
<proteinExistence type="predicted"/>
<name>A0AAQ1SRA6_LEPIR</name>
<evidence type="ECO:0000313" key="2">
    <source>
        <dbReference type="Proteomes" id="UP000234460"/>
    </source>
</evidence>
<dbReference type="Proteomes" id="UP000234460">
    <property type="component" value="Chromosome LMANV2"/>
</dbReference>
<protein>
    <submittedName>
        <fullName evidence="1">Uncharacterized protein</fullName>
    </submittedName>
</protein>
<dbReference type="AlphaFoldDB" id="A0AAQ1SRA6"/>
<comment type="caution">
    <text evidence="1">The sequence shown here is derived from an EMBL/GenBank/DDBJ whole genome shotgun (WGS) entry which is preliminary data.</text>
</comment>
<organism evidence="1 2">
    <name type="scientific">Leptospira interrogans serovar Manilae</name>
    <dbReference type="NCBI Taxonomy" id="214675"/>
    <lineage>
        <taxon>Bacteria</taxon>
        <taxon>Pseudomonadati</taxon>
        <taxon>Spirochaetota</taxon>
        <taxon>Spirochaetia</taxon>
        <taxon>Leptospirales</taxon>
        <taxon>Leptospiraceae</taxon>
        <taxon>Leptospira</taxon>
    </lineage>
</organism>
<reference evidence="1 2" key="1">
    <citation type="submission" date="2017-11" db="EMBL/GenBank/DDBJ databases">
        <authorList>
            <person name="Lechat P."/>
        </authorList>
    </citation>
    <scope>NUCLEOTIDE SEQUENCE [LARGE SCALE GENOMIC DNA]</scope>
    <source>
        <strain evidence="1">L495</strain>
    </source>
</reference>
<gene>
    <name evidence="1" type="ORF">LMANV2_90210</name>
</gene>
<evidence type="ECO:0000313" key="1">
    <source>
        <dbReference type="EMBL" id="SOR64016.1"/>
    </source>
</evidence>
<dbReference type="EMBL" id="OEJX01000088">
    <property type="protein sequence ID" value="SOR64016.1"/>
    <property type="molecule type" value="Genomic_DNA"/>
</dbReference>
<sequence>MFLIILETSIGDIFAQNVDTTNFILKDKNFEMFFSNNRK</sequence>